<name>A0A9W9VUN0_9EURO</name>
<evidence type="ECO:0000313" key="2">
    <source>
        <dbReference type="EMBL" id="KAJ5389603.1"/>
    </source>
</evidence>
<dbReference type="InterPro" id="IPR011333">
    <property type="entry name" value="SKP1/BTB/POZ_sf"/>
</dbReference>
<dbReference type="OrthoDB" id="1022638at2759"/>
<dbReference type="RefSeq" id="XP_056560331.1">
    <property type="nucleotide sequence ID" value="XM_056693602.1"/>
</dbReference>
<dbReference type="Gene3D" id="3.30.710.10">
    <property type="entry name" value="Potassium Channel Kv1.1, Chain A"/>
    <property type="match status" value="1"/>
</dbReference>
<reference evidence="2" key="1">
    <citation type="submission" date="2022-11" db="EMBL/GenBank/DDBJ databases">
        <authorList>
            <person name="Petersen C."/>
        </authorList>
    </citation>
    <scope>NUCLEOTIDE SEQUENCE</scope>
    <source>
        <strain evidence="2">IBT 29864</strain>
    </source>
</reference>
<feature type="domain" description="BTB" evidence="1">
    <location>
        <begin position="26"/>
        <end position="95"/>
    </location>
</feature>
<dbReference type="PROSITE" id="PS50097">
    <property type="entry name" value="BTB"/>
    <property type="match status" value="1"/>
</dbReference>
<dbReference type="EMBL" id="JAPZBS010000001">
    <property type="protein sequence ID" value="KAJ5389603.1"/>
    <property type="molecule type" value="Genomic_DNA"/>
</dbReference>
<proteinExistence type="predicted"/>
<keyword evidence="3" id="KW-1185">Reference proteome</keyword>
<gene>
    <name evidence="2" type="ORF">N7496_000671</name>
</gene>
<accession>A0A9W9VUN0</accession>
<comment type="caution">
    <text evidence="2">The sequence shown here is derived from an EMBL/GenBank/DDBJ whole genome shotgun (WGS) entry which is preliminary data.</text>
</comment>
<dbReference type="PANTHER" id="PTHR47843">
    <property type="entry name" value="BTB DOMAIN-CONTAINING PROTEIN-RELATED"/>
    <property type="match status" value="1"/>
</dbReference>
<dbReference type="AlphaFoldDB" id="A0A9W9VUN0"/>
<evidence type="ECO:0000313" key="3">
    <source>
        <dbReference type="Proteomes" id="UP001147782"/>
    </source>
</evidence>
<dbReference type="CDD" id="cd18186">
    <property type="entry name" value="BTB_POZ_ZBTB_KLHL-like"/>
    <property type="match status" value="1"/>
</dbReference>
<dbReference type="SUPFAM" id="SSF54695">
    <property type="entry name" value="POZ domain"/>
    <property type="match status" value="1"/>
</dbReference>
<evidence type="ECO:0000259" key="1">
    <source>
        <dbReference type="PROSITE" id="PS50097"/>
    </source>
</evidence>
<sequence>MATEISQRSAKRVRLSANEAKGIFSETVTIVVGPQGNVFHVHEDLLRESSQFFDKAMGAGWKESQDRKITLPSDEPAIVALYVYWLYYGAIPMSPEVTFKSAKLDDLRHVKAWILVDKLIDTKFQNAVIHAILERVNTPTKNGTPINVSRGAVNYAFENTMKGASIRRLFVDSYCWNTERDVTSFWKTEEDIPHDFLVQAVKVLVKPPFLTAKLQASNYYVQNQEEKAKG</sequence>
<organism evidence="2 3">
    <name type="scientific">Penicillium cataractarum</name>
    <dbReference type="NCBI Taxonomy" id="2100454"/>
    <lineage>
        <taxon>Eukaryota</taxon>
        <taxon>Fungi</taxon>
        <taxon>Dikarya</taxon>
        <taxon>Ascomycota</taxon>
        <taxon>Pezizomycotina</taxon>
        <taxon>Eurotiomycetes</taxon>
        <taxon>Eurotiomycetidae</taxon>
        <taxon>Eurotiales</taxon>
        <taxon>Aspergillaceae</taxon>
        <taxon>Penicillium</taxon>
    </lineage>
</organism>
<dbReference type="Pfam" id="PF00651">
    <property type="entry name" value="BTB"/>
    <property type="match status" value="1"/>
</dbReference>
<dbReference type="GeneID" id="81432779"/>
<protein>
    <recommendedName>
        <fullName evidence="1">BTB domain-containing protein</fullName>
    </recommendedName>
</protein>
<dbReference type="Proteomes" id="UP001147782">
    <property type="component" value="Unassembled WGS sequence"/>
</dbReference>
<dbReference type="InterPro" id="IPR000210">
    <property type="entry name" value="BTB/POZ_dom"/>
</dbReference>
<reference evidence="2" key="2">
    <citation type="journal article" date="2023" name="IMA Fungus">
        <title>Comparative genomic study of the Penicillium genus elucidates a diverse pangenome and 15 lateral gene transfer events.</title>
        <authorList>
            <person name="Petersen C."/>
            <person name="Sorensen T."/>
            <person name="Nielsen M.R."/>
            <person name="Sondergaard T.E."/>
            <person name="Sorensen J.L."/>
            <person name="Fitzpatrick D.A."/>
            <person name="Frisvad J.C."/>
            <person name="Nielsen K.L."/>
        </authorList>
    </citation>
    <scope>NUCLEOTIDE SEQUENCE</scope>
    <source>
        <strain evidence="2">IBT 29864</strain>
    </source>
</reference>
<dbReference type="PANTHER" id="PTHR47843:SF2">
    <property type="entry name" value="BTB DOMAIN-CONTAINING PROTEIN"/>
    <property type="match status" value="1"/>
</dbReference>